<comment type="caution">
    <text evidence="1">The sequence shown here is derived from an EMBL/GenBank/DDBJ whole genome shotgun (WGS) entry which is preliminary data.</text>
</comment>
<evidence type="ECO:0000313" key="2">
    <source>
        <dbReference type="Proteomes" id="UP001476798"/>
    </source>
</evidence>
<reference evidence="1 2" key="1">
    <citation type="submission" date="2021-06" db="EMBL/GenBank/DDBJ databases">
        <authorList>
            <person name="Palmer J.M."/>
        </authorList>
    </citation>
    <scope>NUCLEOTIDE SEQUENCE [LARGE SCALE GENOMIC DNA]</scope>
    <source>
        <strain evidence="1 2">GA_2019</strain>
        <tissue evidence="1">Muscle</tissue>
    </source>
</reference>
<accession>A0ABV0MVB6</accession>
<organism evidence="1 2">
    <name type="scientific">Goodea atripinnis</name>
    <dbReference type="NCBI Taxonomy" id="208336"/>
    <lineage>
        <taxon>Eukaryota</taxon>
        <taxon>Metazoa</taxon>
        <taxon>Chordata</taxon>
        <taxon>Craniata</taxon>
        <taxon>Vertebrata</taxon>
        <taxon>Euteleostomi</taxon>
        <taxon>Actinopterygii</taxon>
        <taxon>Neopterygii</taxon>
        <taxon>Teleostei</taxon>
        <taxon>Neoteleostei</taxon>
        <taxon>Acanthomorphata</taxon>
        <taxon>Ovalentaria</taxon>
        <taxon>Atherinomorphae</taxon>
        <taxon>Cyprinodontiformes</taxon>
        <taxon>Goodeidae</taxon>
        <taxon>Goodea</taxon>
    </lineage>
</organism>
<keyword evidence="2" id="KW-1185">Reference proteome</keyword>
<name>A0ABV0MVB6_9TELE</name>
<protein>
    <submittedName>
        <fullName evidence="1">Uncharacterized protein</fullName>
    </submittedName>
</protein>
<evidence type="ECO:0000313" key="1">
    <source>
        <dbReference type="EMBL" id="MEQ2163073.1"/>
    </source>
</evidence>
<proteinExistence type="predicted"/>
<sequence length="133" mass="14937">MTTLEKKASFLRGFLILEEGPFIVSVSLFKSVFHSRLPQHPRKPHAFQHHVKAAPSIQSSKAFARTSETRMSSRANRGRGNYDYGTALFGGLLVGPSDPSTETMMKVEHECFVERDGSCCSVQRFFSTRQEPI</sequence>
<dbReference type="Proteomes" id="UP001476798">
    <property type="component" value="Unassembled WGS sequence"/>
</dbReference>
<gene>
    <name evidence="1" type="ORF">GOODEAATRI_026464</name>
</gene>
<dbReference type="EMBL" id="JAHRIO010013277">
    <property type="protein sequence ID" value="MEQ2163073.1"/>
    <property type="molecule type" value="Genomic_DNA"/>
</dbReference>